<evidence type="ECO:0000313" key="1">
    <source>
        <dbReference type="EMBL" id="RZN61051.1"/>
    </source>
</evidence>
<proteinExistence type="predicted"/>
<gene>
    <name evidence="1" type="ORF">EIG79_01910</name>
</gene>
<name>A0A8B3TE74_AVIPA</name>
<organism evidence="1 2">
    <name type="scientific">Avibacterium paragallinarum</name>
    <name type="common">Haemophilus gallinarum</name>
    <dbReference type="NCBI Taxonomy" id="728"/>
    <lineage>
        <taxon>Bacteria</taxon>
        <taxon>Pseudomonadati</taxon>
        <taxon>Pseudomonadota</taxon>
        <taxon>Gammaproteobacteria</taxon>
        <taxon>Pasteurellales</taxon>
        <taxon>Pasteurellaceae</taxon>
        <taxon>Avibacterium</taxon>
    </lineage>
</organism>
<sequence length="140" mass="15972">MDNKDLAFQLGLLERDIENLHQPATLIHALAHYSDLDKFDYCELEEALKGINTALYNHINSLNHRLNFIKEKLGVSKTKPTKTTQDQHYLQAQSRLWEAYTIVLMVANANEEQVNVIDMQTALRGALVLMDQGLEHLGEV</sequence>
<evidence type="ECO:0000313" key="2">
    <source>
        <dbReference type="Proteomes" id="UP000294229"/>
    </source>
</evidence>
<dbReference type="RefSeq" id="WP_130238493.1">
    <property type="nucleotide sequence ID" value="NZ_RQXS01000004.1"/>
</dbReference>
<reference evidence="1 2" key="1">
    <citation type="submission" date="2018-11" db="EMBL/GenBank/DDBJ databases">
        <title>Sequencing Av. paragallinarum serogroups.</title>
        <authorList>
            <person name="Hellmuth J.E."/>
            <person name="Boucher C.E."/>
            <person name="Cason E.D."/>
        </authorList>
    </citation>
    <scope>NUCLEOTIDE SEQUENCE [LARGE SCALE GENOMIC DNA]</scope>
    <source>
        <strain evidence="1 2">SA-3</strain>
    </source>
</reference>
<dbReference type="EMBL" id="RQXS01000004">
    <property type="protein sequence ID" value="RZN61051.1"/>
    <property type="molecule type" value="Genomic_DNA"/>
</dbReference>
<dbReference type="AlphaFoldDB" id="A0A8B3TE74"/>
<comment type="caution">
    <text evidence="1">The sequence shown here is derived from an EMBL/GenBank/DDBJ whole genome shotgun (WGS) entry which is preliminary data.</text>
</comment>
<protein>
    <submittedName>
        <fullName evidence="1">Uncharacterized protein</fullName>
    </submittedName>
</protein>
<dbReference type="Proteomes" id="UP000294229">
    <property type="component" value="Unassembled WGS sequence"/>
</dbReference>
<accession>A0A8B3TE74</accession>